<sequence length="245" mass="26931">MTMIDGNGAIHDTRGRFSGHVRSQPDEDGLAATAPRRTLSRTTNGLVDTWLSDLEIPPGEEPTRTQMREFLSEGRAVEVERFGAWSGTYEGTEWAYDSEEAVDAAREVSEALADGQPGKLTAADYLWDGDRVDLSRIITEEQYDEEFAEWARTNYATVTRSCSAGDGMTEITFKDRAKTVLVAAGTVLPVVTVKFRGQERTERSVLIELRKDYGIRTRPADGLDAAVVAAGISPDHPDFPKKGLS</sequence>
<dbReference type="AlphaFoldDB" id="A0A1R4KGY6"/>
<evidence type="ECO:0000313" key="2">
    <source>
        <dbReference type="EMBL" id="SJN43580.1"/>
    </source>
</evidence>
<evidence type="ECO:0000313" key="3">
    <source>
        <dbReference type="Proteomes" id="UP000196320"/>
    </source>
</evidence>
<keyword evidence="3" id="KW-1185">Reference proteome</keyword>
<evidence type="ECO:0000256" key="1">
    <source>
        <dbReference type="SAM" id="MobiDB-lite"/>
    </source>
</evidence>
<accession>A0A1R4KGY6</accession>
<dbReference type="EMBL" id="FUKO01000033">
    <property type="protein sequence ID" value="SJN43580.1"/>
    <property type="molecule type" value="Genomic_DNA"/>
</dbReference>
<reference evidence="2 3" key="1">
    <citation type="submission" date="2017-02" db="EMBL/GenBank/DDBJ databases">
        <authorList>
            <person name="Peterson S.W."/>
        </authorList>
    </citation>
    <scope>NUCLEOTIDE SEQUENCE [LARGE SCALE GENOMIC DNA]</scope>
    <source>
        <strain evidence="2 3">B Mb 05.01</strain>
    </source>
</reference>
<name>A0A1R4KGY6_9MICO</name>
<organism evidence="2 3">
    <name type="scientific">Microbacterium esteraromaticum</name>
    <dbReference type="NCBI Taxonomy" id="57043"/>
    <lineage>
        <taxon>Bacteria</taxon>
        <taxon>Bacillati</taxon>
        <taxon>Actinomycetota</taxon>
        <taxon>Actinomycetes</taxon>
        <taxon>Micrococcales</taxon>
        <taxon>Microbacteriaceae</taxon>
        <taxon>Microbacterium</taxon>
    </lineage>
</organism>
<feature type="region of interest" description="Disordered" evidence="1">
    <location>
        <begin position="1"/>
        <end position="38"/>
    </location>
</feature>
<dbReference type="RefSeq" id="WP_143738391.1">
    <property type="nucleotide sequence ID" value="NZ_FUKO01000033.1"/>
</dbReference>
<proteinExistence type="predicted"/>
<gene>
    <name evidence="2" type="ORF">FM104_12750</name>
</gene>
<dbReference type="Proteomes" id="UP000196320">
    <property type="component" value="Unassembled WGS sequence"/>
</dbReference>
<protein>
    <submittedName>
        <fullName evidence="2">Uncharacterized protein</fullName>
    </submittedName>
</protein>